<dbReference type="CDD" id="cd09272">
    <property type="entry name" value="RNase_HI_RT_Ty1"/>
    <property type="match status" value="1"/>
</dbReference>
<protein>
    <submittedName>
        <fullName evidence="4">Retrovirus-related pol polyprotein from transposon TNT 1-94</fullName>
    </submittedName>
</protein>
<reference evidence="4" key="1">
    <citation type="journal article" date="2022" name="Int. J. Mol. Sci.">
        <title>Draft Genome of Tanacetum Coccineum: Genomic Comparison of Closely Related Tanacetum-Family Plants.</title>
        <authorList>
            <person name="Yamashiro T."/>
            <person name="Shiraishi A."/>
            <person name="Nakayama K."/>
            <person name="Satake H."/>
        </authorList>
    </citation>
    <scope>NUCLEOTIDE SEQUENCE</scope>
</reference>
<dbReference type="InterPro" id="IPR057670">
    <property type="entry name" value="SH3_retrovirus"/>
</dbReference>
<keyword evidence="5" id="KW-1185">Reference proteome</keyword>
<dbReference type="PANTHER" id="PTHR11439">
    <property type="entry name" value="GAG-POL-RELATED RETROTRANSPOSON"/>
    <property type="match status" value="1"/>
</dbReference>
<dbReference type="SUPFAM" id="SSF53098">
    <property type="entry name" value="Ribonuclease H-like"/>
    <property type="match status" value="1"/>
</dbReference>
<dbReference type="InterPro" id="IPR025724">
    <property type="entry name" value="GAG-pre-integrase_dom"/>
</dbReference>
<dbReference type="Pfam" id="PF13976">
    <property type="entry name" value="gag_pre-integrs"/>
    <property type="match status" value="1"/>
</dbReference>
<sequence length="616" mass="69131">MMSSSPICVLSKASKTKSWLWHRSFSHLNFNSITALAKQGLVRGLPKLKFQNDHLYSACAFGKSKKHTHKPKAEDSIQVKLYLLHMDLCGPMRIQSINGRKYILVIVDYYSQFIWIKFLRSKDEVLETARLSRDVTTYANNHKTRLAVALSLMTLNRLNLIAILAVILPSTDVVTRTSKSDMSRSFPWKPNLSYLHVFGALCYPTNDSEDLGKLKPKADIGIFVGYTPAKKAYRIYNNRTHLIIETIHVTFDELTTMASKQFSSGLGHQLLTPGTLSSGHVPNPPSPTPVASPIPAVVAPDPADSTGSSSSTSVDQDAPSPKEGINFEESFALIARLEDVRIFIAYAAHINMIISQMNVKTTLLNGILHEEISQSPRGIFLNQFKYDLEIIKKYGMETSDLVETPMVEKSKLDEDSQGKAVDPTRYHGMIGSFMYLTFSRPDLDSCIALMAFVDADYAGCQDTRKSTSGSMQILGDRLVSWSSKKQKSTIISSTEAEYIALSGCCAQILWMRLQLTDYGLAFNKIPMYCDNKSAIALCCNNVQHSQSKNIDIRYHFIKEQVENGVVELYFVRTEYHLANIFTKALGREWLDFLINKLGMRGMSPEMLKNMAEEKDE</sequence>
<proteinExistence type="predicted"/>
<organism evidence="4 5">
    <name type="scientific">Tanacetum coccineum</name>
    <dbReference type="NCBI Taxonomy" id="301880"/>
    <lineage>
        <taxon>Eukaryota</taxon>
        <taxon>Viridiplantae</taxon>
        <taxon>Streptophyta</taxon>
        <taxon>Embryophyta</taxon>
        <taxon>Tracheophyta</taxon>
        <taxon>Spermatophyta</taxon>
        <taxon>Magnoliopsida</taxon>
        <taxon>eudicotyledons</taxon>
        <taxon>Gunneridae</taxon>
        <taxon>Pentapetalae</taxon>
        <taxon>asterids</taxon>
        <taxon>campanulids</taxon>
        <taxon>Asterales</taxon>
        <taxon>Asteraceae</taxon>
        <taxon>Asteroideae</taxon>
        <taxon>Anthemideae</taxon>
        <taxon>Anthemidinae</taxon>
        <taxon>Tanacetum</taxon>
    </lineage>
</organism>
<comment type="caution">
    <text evidence="4">The sequence shown here is derived from an EMBL/GenBank/DDBJ whole genome shotgun (WGS) entry which is preliminary data.</text>
</comment>
<gene>
    <name evidence="4" type="ORF">Tco_0874575</name>
</gene>
<accession>A0ABQ5BR79</accession>
<evidence type="ECO:0000313" key="5">
    <source>
        <dbReference type="Proteomes" id="UP001151760"/>
    </source>
</evidence>
<dbReference type="InterPro" id="IPR012337">
    <property type="entry name" value="RNaseH-like_sf"/>
</dbReference>
<feature type="domain" description="GAG-pre-integrase" evidence="2">
    <location>
        <begin position="5"/>
        <end position="64"/>
    </location>
</feature>
<dbReference type="InterPro" id="IPR036397">
    <property type="entry name" value="RNaseH_sf"/>
</dbReference>
<evidence type="ECO:0000313" key="4">
    <source>
        <dbReference type="EMBL" id="GJT15869.1"/>
    </source>
</evidence>
<dbReference type="Proteomes" id="UP001151760">
    <property type="component" value="Unassembled WGS sequence"/>
</dbReference>
<name>A0ABQ5BR79_9ASTR</name>
<dbReference type="EMBL" id="BQNB010013430">
    <property type="protein sequence ID" value="GJT15869.1"/>
    <property type="molecule type" value="Genomic_DNA"/>
</dbReference>
<dbReference type="Pfam" id="PF25597">
    <property type="entry name" value="SH3_retrovirus"/>
    <property type="match status" value="1"/>
</dbReference>
<dbReference type="Gene3D" id="3.30.420.10">
    <property type="entry name" value="Ribonuclease H-like superfamily/Ribonuclease H"/>
    <property type="match status" value="1"/>
</dbReference>
<evidence type="ECO:0000259" key="3">
    <source>
        <dbReference type="Pfam" id="PF25597"/>
    </source>
</evidence>
<feature type="compositionally biased region" description="Low complexity" evidence="1">
    <location>
        <begin position="293"/>
        <end position="319"/>
    </location>
</feature>
<feature type="compositionally biased region" description="Pro residues" evidence="1">
    <location>
        <begin position="282"/>
        <end position="292"/>
    </location>
</feature>
<feature type="region of interest" description="Disordered" evidence="1">
    <location>
        <begin position="273"/>
        <end position="322"/>
    </location>
</feature>
<evidence type="ECO:0000259" key="2">
    <source>
        <dbReference type="Pfam" id="PF13976"/>
    </source>
</evidence>
<feature type="domain" description="Retroviral polymerase SH3-like" evidence="3">
    <location>
        <begin position="201"/>
        <end position="256"/>
    </location>
</feature>
<dbReference type="PANTHER" id="PTHR11439:SF509">
    <property type="entry name" value="RNA-DIRECTED DNA POLYMERASE"/>
    <property type="match status" value="1"/>
</dbReference>
<reference evidence="4" key="2">
    <citation type="submission" date="2022-01" db="EMBL/GenBank/DDBJ databases">
        <authorList>
            <person name="Yamashiro T."/>
            <person name="Shiraishi A."/>
            <person name="Satake H."/>
            <person name="Nakayama K."/>
        </authorList>
    </citation>
    <scope>NUCLEOTIDE SEQUENCE</scope>
</reference>
<evidence type="ECO:0000256" key="1">
    <source>
        <dbReference type="SAM" id="MobiDB-lite"/>
    </source>
</evidence>